<evidence type="ECO:0000256" key="3">
    <source>
        <dbReference type="ARBA" id="ARBA00022833"/>
    </source>
</evidence>
<dbReference type="OrthoDB" id="5894at2759"/>
<gene>
    <name evidence="8" type="ORF">BO78DRAFT_393930</name>
</gene>
<feature type="domain" description="J" evidence="6">
    <location>
        <begin position="25"/>
        <end position="91"/>
    </location>
</feature>
<dbReference type="InterPro" id="IPR018253">
    <property type="entry name" value="DnaJ_domain_CS"/>
</dbReference>
<dbReference type="GO" id="GO:0008270">
    <property type="term" value="F:zinc ion binding"/>
    <property type="evidence" value="ECO:0007669"/>
    <property type="project" value="UniProtKB-KW"/>
</dbReference>
<dbReference type="Gene3D" id="1.10.287.110">
    <property type="entry name" value="DnaJ domain"/>
    <property type="match status" value="1"/>
</dbReference>
<dbReference type="SUPFAM" id="SSF46565">
    <property type="entry name" value="Chaperone J-domain"/>
    <property type="match status" value="1"/>
</dbReference>
<name>A0A319EJQ9_ASPSB</name>
<organism evidence="8 9">
    <name type="scientific">Aspergillus sclerotiicarbonarius (strain CBS 121057 / IBT 28362)</name>
    <dbReference type="NCBI Taxonomy" id="1448318"/>
    <lineage>
        <taxon>Eukaryota</taxon>
        <taxon>Fungi</taxon>
        <taxon>Dikarya</taxon>
        <taxon>Ascomycota</taxon>
        <taxon>Pezizomycotina</taxon>
        <taxon>Eurotiomycetes</taxon>
        <taxon>Eurotiomycetidae</taxon>
        <taxon>Eurotiales</taxon>
        <taxon>Aspergillaceae</taxon>
        <taxon>Aspergillus</taxon>
        <taxon>Aspergillus subgen. Circumdati</taxon>
    </lineage>
</organism>
<feature type="compositionally biased region" description="Polar residues" evidence="5">
    <location>
        <begin position="1"/>
        <end position="10"/>
    </location>
</feature>
<dbReference type="PRINTS" id="PR00625">
    <property type="entry name" value="JDOMAIN"/>
</dbReference>
<dbReference type="InterPro" id="IPR051964">
    <property type="entry name" value="Chaperone_stress_response"/>
</dbReference>
<dbReference type="Pfam" id="PF12171">
    <property type="entry name" value="zf-C2H2_jaz"/>
    <property type="match status" value="1"/>
</dbReference>
<feature type="domain" description="C2H2-type" evidence="7">
    <location>
        <begin position="511"/>
        <end position="540"/>
    </location>
</feature>
<dbReference type="PANTHER" id="PTHR44029">
    <property type="entry name" value="DNAJ HOMOLOG SUBFAMILY C MEMBER 21"/>
    <property type="match status" value="1"/>
</dbReference>
<evidence type="ECO:0000256" key="2">
    <source>
        <dbReference type="ARBA" id="ARBA00022771"/>
    </source>
</evidence>
<dbReference type="CDD" id="cd06257">
    <property type="entry name" value="DnaJ"/>
    <property type="match status" value="1"/>
</dbReference>
<evidence type="ECO:0000259" key="7">
    <source>
        <dbReference type="PROSITE" id="PS50157"/>
    </source>
</evidence>
<dbReference type="InterPro" id="IPR003604">
    <property type="entry name" value="Matrin/U1-like-C_Znf_C2H2"/>
</dbReference>
<protein>
    <submittedName>
        <fullName evidence="8">DnaJ-domain-containing protein</fullName>
    </submittedName>
</protein>
<dbReference type="PROSITE" id="PS00028">
    <property type="entry name" value="ZINC_FINGER_C2H2_1"/>
    <property type="match status" value="2"/>
</dbReference>
<dbReference type="VEuPathDB" id="FungiDB:BO78DRAFT_393930"/>
<dbReference type="SMART" id="SM00355">
    <property type="entry name" value="ZnF_C2H2"/>
    <property type="match status" value="2"/>
</dbReference>
<keyword evidence="9" id="KW-1185">Reference proteome</keyword>
<keyword evidence="2 4" id="KW-0863">Zinc-finger</keyword>
<keyword evidence="1" id="KW-0479">Metal-binding</keyword>
<evidence type="ECO:0000256" key="1">
    <source>
        <dbReference type="ARBA" id="ARBA00022723"/>
    </source>
</evidence>
<feature type="compositionally biased region" description="Basic residues" evidence="5">
    <location>
        <begin position="491"/>
        <end position="500"/>
    </location>
</feature>
<dbReference type="PANTHER" id="PTHR44029:SF1">
    <property type="entry name" value="DNAJ HOMOLOG SUBFAMILY C MEMBER 21"/>
    <property type="match status" value="1"/>
</dbReference>
<dbReference type="PROSITE" id="PS00636">
    <property type="entry name" value="DNAJ_1"/>
    <property type="match status" value="1"/>
</dbReference>
<evidence type="ECO:0000256" key="4">
    <source>
        <dbReference type="PROSITE-ProRule" id="PRU00042"/>
    </source>
</evidence>
<feature type="region of interest" description="Disordered" evidence="5">
    <location>
        <begin position="490"/>
        <end position="512"/>
    </location>
</feature>
<feature type="region of interest" description="Disordered" evidence="5">
    <location>
        <begin position="1"/>
        <end position="20"/>
    </location>
</feature>
<dbReference type="PROSITE" id="PS50157">
    <property type="entry name" value="ZINC_FINGER_C2H2_2"/>
    <property type="match status" value="2"/>
</dbReference>
<evidence type="ECO:0000313" key="8">
    <source>
        <dbReference type="EMBL" id="PYI10507.1"/>
    </source>
</evidence>
<dbReference type="InterPro" id="IPR036236">
    <property type="entry name" value="Znf_C2H2_sf"/>
</dbReference>
<sequence length="548" mass="61594">MGQFHSTTNGKGADSSAGPPDKKLDYYELLQVNWDASAEEIKKAYRKKALELHPDRNYGNVESATKLFADIQSAYEVLSDPQERSWYDAHRDVLLGSQGGTGGSGVAHNVRTTTANDIYALFSSFSPQMEFSDSSNGFYGGLRELFSRLAMEEEVACRGENTEIFAYPTFGCHSDDFEGVVRPFYVVWGGFSTRKSFSWKDVHRYSEAPDRRVRRLMEKENKRLRDEGIREFNDAVRSLVAFVKKRDPRYKSNTQSESQRQQFLRKSAAAQAAKSRAANQARLRGHITQDWAKSEDVEDDGTVSSEAEMEYFDCVVCRKSFKSMKQFQAHERSKKHIKAIKQLQKEMRNENKQLGLGGEPSEYEAQATVTFPSEYGSLPASKPETLSFASPSSDTVPGDNGTESCLPAPRNASDEIHSRAHTDQVSQMSLQDNLDLTSEDELDYASRDAVEGRLQLTDNLTQDTTDIADGLSQDLSGLDLSPSQSTAQKIGKAKQKRMKKDQKIKDQPRDMSCATCGASFHSRTQLFSHIREFDHALPQRVAQHKKKN</sequence>
<proteinExistence type="predicted"/>
<accession>A0A319EJQ9</accession>
<dbReference type="InterPro" id="IPR054076">
    <property type="entry name" value="ZUO1-like_ZHD"/>
</dbReference>
<dbReference type="GO" id="GO:0003676">
    <property type="term" value="F:nucleic acid binding"/>
    <property type="evidence" value="ECO:0007669"/>
    <property type="project" value="InterPro"/>
</dbReference>
<dbReference type="SMART" id="SM00451">
    <property type="entry name" value="ZnF_U1"/>
    <property type="match status" value="1"/>
</dbReference>
<evidence type="ECO:0000259" key="6">
    <source>
        <dbReference type="PROSITE" id="PS50076"/>
    </source>
</evidence>
<dbReference type="SUPFAM" id="SSF57667">
    <property type="entry name" value="beta-beta-alpha zinc fingers"/>
    <property type="match status" value="1"/>
</dbReference>
<dbReference type="STRING" id="1448318.A0A319EJQ9"/>
<dbReference type="AlphaFoldDB" id="A0A319EJQ9"/>
<feature type="domain" description="C2H2-type" evidence="7">
    <location>
        <begin position="312"/>
        <end position="336"/>
    </location>
</feature>
<evidence type="ECO:0000313" key="9">
    <source>
        <dbReference type="Proteomes" id="UP000248423"/>
    </source>
</evidence>
<dbReference type="SMART" id="SM00271">
    <property type="entry name" value="DnaJ"/>
    <property type="match status" value="1"/>
</dbReference>
<dbReference type="InterPro" id="IPR013087">
    <property type="entry name" value="Znf_C2H2_type"/>
</dbReference>
<dbReference type="Gene3D" id="3.30.160.60">
    <property type="entry name" value="Classic Zinc Finger"/>
    <property type="match status" value="1"/>
</dbReference>
<dbReference type="Pfam" id="PF00226">
    <property type="entry name" value="DnaJ"/>
    <property type="match status" value="1"/>
</dbReference>
<feature type="region of interest" description="Disordered" evidence="5">
    <location>
        <begin position="374"/>
        <end position="411"/>
    </location>
</feature>
<dbReference type="GO" id="GO:0005737">
    <property type="term" value="C:cytoplasm"/>
    <property type="evidence" value="ECO:0007669"/>
    <property type="project" value="TreeGrafter"/>
</dbReference>
<evidence type="ECO:0000256" key="5">
    <source>
        <dbReference type="SAM" id="MobiDB-lite"/>
    </source>
</evidence>
<dbReference type="Pfam" id="PF21884">
    <property type="entry name" value="ZUO1-like_ZHD"/>
    <property type="match status" value="1"/>
</dbReference>
<dbReference type="EMBL" id="KZ826321">
    <property type="protein sequence ID" value="PYI10507.1"/>
    <property type="molecule type" value="Genomic_DNA"/>
</dbReference>
<keyword evidence="3" id="KW-0862">Zinc</keyword>
<reference evidence="8 9" key="1">
    <citation type="submission" date="2018-02" db="EMBL/GenBank/DDBJ databases">
        <title>The genomes of Aspergillus section Nigri reveals drivers in fungal speciation.</title>
        <authorList>
            <consortium name="DOE Joint Genome Institute"/>
            <person name="Vesth T.C."/>
            <person name="Nybo J."/>
            <person name="Theobald S."/>
            <person name="Brandl J."/>
            <person name="Frisvad J.C."/>
            <person name="Nielsen K.F."/>
            <person name="Lyhne E.K."/>
            <person name="Kogle M.E."/>
            <person name="Kuo A."/>
            <person name="Riley R."/>
            <person name="Clum A."/>
            <person name="Nolan M."/>
            <person name="Lipzen A."/>
            <person name="Salamov A."/>
            <person name="Henrissat B."/>
            <person name="Wiebenga A."/>
            <person name="De vries R.P."/>
            <person name="Grigoriev I.V."/>
            <person name="Mortensen U.H."/>
            <person name="Andersen M.R."/>
            <person name="Baker S.E."/>
        </authorList>
    </citation>
    <scope>NUCLEOTIDE SEQUENCE [LARGE SCALE GENOMIC DNA]</scope>
    <source>
        <strain evidence="8 9">CBS 121057</strain>
    </source>
</reference>
<dbReference type="InterPro" id="IPR036869">
    <property type="entry name" value="J_dom_sf"/>
</dbReference>
<dbReference type="InterPro" id="IPR022755">
    <property type="entry name" value="Znf_C2H2_jaz"/>
</dbReference>
<dbReference type="InterPro" id="IPR001623">
    <property type="entry name" value="DnaJ_domain"/>
</dbReference>
<dbReference type="Proteomes" id="UP000248423">
    <property type="component" value="Unassembled WGS sequence"/>
</dbReference>
<dbReference type="PROSITE" id="PS50076">
    <property type="entry name" value="DNAJ_2"/>
    <property type="match status" value="1"/>
</dbReference>